<comment type="caution">
    <text evidence="1">The sequence shown here is derived from an EMBL/GenBank/DDBJ whole genome shotgun (WGS) entry which is preliminary data.</text>
</comment>
<reference evidence="1 2" key="1">
    <citation type="submission" date="2024-01" db="EMBL/GenBank/DDBJ databases">
        <title>Genome assemblies of Stephania.</title>
        <authorList>
            <person name="Yang L."/>
        </authorList>
    </citation>
    <scope>NUCLEOTIDE SEQUENCE [LARGE SCALE GENOMIC DNA]</scope>
    <source>
        <strain evidence="1">JXDWG</strain>
        <tissue evidence="1">Leaf</tissue>
    </source>
</reference>
<protein>
    <submittedName>
        <fullName evidence="1">Uncharacterized protein</fullName>
    </submittedName>
</protein>
<name>A0AAP0HPG9_9MAGN</name>
<dbReference type="EMBL" id="JBBNAG010000011">
    <property type="protein sequence ID" value="KAK9094094.1"/>
    <property type="molecule type" value="Genomic_DNA"/>
</dbReference>
<dbReference type="Proteomes" id="UP001419268">
    <property type="component" value="Unassembled WGS sequence"/>
</dbReference>
<proteinExistence type="predicted"/>
<dbReference type="AlphaFoldDB" id="A0AAP0HPG9"/>
<sequence>MNEAYLLAFLGVRFRLMVDRLLLRDSGGDELGFLHFSSSSPSRNHLRLLLRDGAGDEKGFLLLTSSSPSPARNRSLKLLERGIGLRSCWGEESMKQGIR</sequence>
<gene>
    <name evidence="1" type="ORF">Scep_025563</name>
</gene>
<keyword evidence="2" id="KW-1185">Reference proteome</keyword>
<organism evidence="1 2">
    <name type="scientific">Stephania cephalantha</name>
    <dbReference type="NCBI Taxonomy" id="152367"/>
    <lineage>
        <taxon>Eukaryota</taxon>
        <taxon>Viridiplantae</taxon>
        <taxon>Streptophyta</taxon>
        <taxon>Embryophyta</taxon>
        <taxon>Tracheophyta</taxon>
        <taxon>Spermatophyta</taxon>
        <taxon>Magnoliopsida</taxon>
        <taxon>Ranunculales</taxon>
        <taxon>Menispermaceae</taxon>
        <taxon>Menispermoideae</taxon>
        <taxon>Cissampelideae</taxon>
        <taxon>Stephania</taxon>
    </lineage>
</organism>
<evidence type="ECO:0000313" key="1">
    <source>
        <dbReference type="EMBL" id="KAK9094094.1"/>
    </source>
</evidence>
<evidence type="ECO:0000313" key="2">
    <source>
        <dbReference type="Proteomes" id="UP001419268"/>
    </source>
</evidence>
<accession>A0AAP0HPG9</accession>